<feature type="binding site" evidence="2">
    <location>
        <position position="26"/>
    </location>
    <ligand>
        <name>Mg(2+)</name>
        <dbReference type="ChEBI" id="CHEBI:18420"/>
    </ligand>
</feature>
<dbReference type="GO" id="GO:0008834">
    <property type="term" value="F:ditrans,polycis-undecaprenyl-diphosphate synthase [(2E,6E)-farnesyl-diphosphate specific] activity"/>
    <property type="evidence" value="ECO:0007669"/>
    <property type="project" value="TreeGrafter"/>
</dbReference>
<feature type="binding site" evidence="2">
    <location>
        <position position="213"/>
    </location>
    <ligand>
        <name>Mg(2+)</name>
        <dbReference type="ChEBI" id="CHEBI:18420"/>
    </ligand>
</feature>
<dbReference type="EMBL" id="CP022745">
    <property type="protein sequence ID" value="ASY43273.1"/>
    <property type="molecule type" value="Genomic_DNA"/>
</dbReference>
<protein>
    <recommendedName>
        <fullName evidence="2">Isoprenyl transferase</fullName>
        <ecNumber evidence="2">2.5.1.-</ecNumber>
    </recommendedName>
</protein>
<feature type="binding site" evidence="2">
    <location>
        <position position="39"/>
    </location>
    <ligand>
        <name>substrate</name>
    </ligand>
</feature>
<comment type="function">
    <text evidence="2">Catalyzes the condensation of isopentenyl diphosphate (IPP) with allylic pyrophosphates generating different type of terpenoids.</text>
</comment>
<reference evidence="3 4" key="1">
    <citation type="submission" date="2017-08" db="EMBL/GenBank/DDBJ databases">
        <title>Whole Genome Sequence of Sphingobium hydrophobicum C1: Insights into Adaption to the Electronic-waste Contaminated Sediment.</title>
        <authorList>
            <person name="Song D."/>
            <person name="Chen X."/>
            <person name="Xu M."/>
        </authorList>
    </citation>
    <scope>NUCLEOTIDE SEQUENCE [LARGE SCALE GENOMIC DNA]</scope>
    <source>
        <strain evidence="3 4">C1</strain>
    </source>
</reference>
<feature type="binding site" evidence="2">
    <location>
        <position position="31"/>
    </location>
    <ligand>
        <name>substrate</name>
    </ligand>
</feature>
<keyword evidence="2" id="KW-0479">Metal-binding</keyword>
<comment type="subunit">
    <text evidence="2">Homodimer.</text>
</comment>
<feature type="binding site" evidence="2">
    <location>
        <position position="43"/>
    </location>
    <ligand>
        <name>substrate</name>
    </ligand>
</feature>
<proteinExistence type="inferred from homology"/>
<dbReference type="GO" id="GO:0000287">
    <property type="term" value="F:magnesium ion binding"/>
    <property type="evidence" value="ECO:0007669"/>
    <property type="project" value="UniProtKB-UniRule"/>
</dbReference>
<dbReference type="Gene3D" id="3.40.1180.10">
    <property type="entry name" value="Decaprenyl diphosphate synthase-like"/>
    <property type="match status" value="1"/>
</dbReference>
<dbReference type="CDD" id="cd00475">
    <property type="entry name" value="Cis_IPPS"/>
    <property type="match status" value="1"/>
</dbReference>
<dbReference type="PROSITE" id="PS01066">
    <property type="entry name" value="UPP_SYNTHASE"/>
    <property type="match status" value="1"/>
</dbReference>
<feature type="binding site" evidence="2">
    <location>
        <begin position="71"/>
        <end position="73"/>
    </location>
    <ligand>
        <name>substrate</name>
    </ligand>
</feature>
<feature type="binding site" evidence="2">
    <location>
        <position position="75"/>
    </location>
    <ligand>
        <name>substrate</name>
    </ligand>
</feature>
<feature type="binding site" evidence="2">
    <location>
        <position position="194"/>
    </location>
    <ligand>
        <name>substrate</name>
    </ligand>
</feature>
<sequence>MATQVRPDLSQAAPAHGARHVAIIMDGNGRWAKKRLLPRIAGHRAGVEAVRRVSRAAREMGLECLTLYAFSSENWKRPASEVADLMGLLRHFIKADLDEFHANGVRLRIIGNYKVLEPSLVALIDEAVARTAGNSGPIIAIALNYGAQDEMVRAVQTMAQRVSAGEIAADAIGVGDIDAALDTADLPPLDLLIRTSGEQRLSNFMLWQAAYAELYFTDMLWPDFDAQALAQALDAFRLRDRRFGGL</sequence>
<evidence type="ECO:0000256" key="1">
    <source>
        <dbReference type="ARBA" id="ARBA00022679"/>
    </source>
</evidence>
<accession>A0A249MPI9</accession>
<dbReference type="PANTHER" id="PTHR10291">
    <property type="entry name" value="DEHYDRODOLICHYL DIPHOSPHATE SYNTHASE FAMILY MEMBER"/>
    <property type="match status" value="1"/>
</dbReference>
<comment type="similarity">
    <text evidence="2">Belongs to the UPP synthase family.</text>
</comment>
<dbReference type="KEGG" id="shyd:CJD35_01510"/>
<dbReference type="RefSeq" id="WP_017182796.1">
    <property type="nucleotide sequence ID" value="NZ_CP022745.1"/>
</dbReference>
<dbReference type="GO" id="GO:0005829">
    <property type="term" value="C:cytosol"/>
    <property type="evidence" value="ECO:0007669"/>
    <property type="project" value="TreeGrafter"/>
</dbReference>
<dbReference type="InterPro" id="IPR001441">
    <property type="entry name" value="UPP_synth-like"/>
</dbReference>
<dbReference type="PANTHER" id="PTHR10291:SF0">
    <property type="entry name" value="DEHYDRODOLICHYL DIPHOSPHATE SYNTHASE 2"/>
    <property type="match status" value="1"/>
</dbReference>
<dbReference type="NCBIfam" id="NF011408">
    <property type="entry name" value="PRK14834.1"/>
    <property type="match status" value="1"/>
</dbReference>
<dbReference type="GO" id="GO:0016094">
    <property type="term" value="P:polyprenol biosynthetic process"/>
    <property type="evidence" value="ECO:0007669"/>
    <property type="project" value="TreeGrafter"/>
</dbReference>
<dbReference type="HAMAP" id="MF_01139">
    <property type="entry name" value="ISPT"/>
    <property type="match status" value="1"/>
</dbReference>
<dbReference type="Proteomes" id="UP000217141">
    <property type="component" value="Chromosome I"/>
</dbReference>
<organism evidence="3 4">
    <name type="scientific">Sphingobium xenophagum</name>
    <dbReference type="NCBI Taxonomy" id="121428"/>
    <lineage>
        <taxon>Bacteria</taxon>
        <taxon>Pseudomonadati</taxon>
        <taxon>Pseudomonadota</taxon>
        <taxon>Alphaproteobacteria</taxon>
        <taxon>Sphingomonadales</taxon>
        <taxon>Sphingomonadaceae</taxon>
        <taxon>Sphingobium</taxon>
    </lineage>
</organism>
<keyword evidence="1 2" id="KW-0808">Transferase</keyword>
<dbReference type="FunFam" id="3.40.1180.10:FF:000001">
    <property type="entry name" value="(2E,6E)-farnesyl-diphosphate-specific ditrans,polycis-undecaprenyl-diphosphate synthase"/>
    <property type="match status" value="1"/>
</dbReference>
<dbReference type="InterPro" id="IPR018520">
    <property type="entry name" value="UPP_synth-like_CS"/>
</dbReference>
<evidence type="ECO:0000313" key="4">
    <source>
        <dbReference type="Proteomes" id="UP000217141"/>
    </source>
</evidence>
<name>A0A249MPI9_SPHXE</name>
<dbReference type="SUPFAM" id="SSF64005">
    <property type="entry name" value="Undecaprenyl diphosphate synthase"/>
    <property type="match status" value="1"/>
</dbReference>
<dbReference type="EC" id="2.5.1.-" evidence="2"/>
<keyword evidence="2" id="KW-0460">Magnesium</keyword>
<dbReference type="InterPro" id="IPR036424">
    <property type="entry name" value="UPP_synth-like_sf"/>
</dbReference>
<gene>
    <name evidence="3" type="ORF">CJD35_01510</name>
</gene>
<dbReference type="NCBIfam" id="TIGR00055">
    <property type="entry name" value="uppS"/>
    <property type="match status" value="1"/>
</dbReference>
<evidence type="ECO:0000256" key="2">
    <source>
        <dbReference type="HAMAP-Rule" id="MF_01139"/>
    </source>
</evidence>
<feature type="binding site" evidence="2">
    <location>
        <begin position="200"/>
        <end position="202"/>
    </location>
    <ligand>
        <name>substrate</name>
    </ligand>
</feature>
<feature type="active site" description="Proton acceptor" evidence="2">
    <location>
        <position position="74"/>
    </location>
</feature>
<feature type="active site" evidence="2">
    <location>
        <position position="26"/>
    </location>
</feature>
<dbReference type="Pfam" id="PF01255">
    <property type="entry name" value="Prenyltransf"/>
    <property type="match status" value="1"/>
</dbReference>
<evidence type="ECO:0000313" key="3">
    <source>
        <dbReference type="EMBL" id="ASY43273.1"/>
    </source>
</evidence>
<feature type="binding site" evidence="2">
    <location>
        <position position="77"/>
    </location>
    <ligand>
        <name>substrate</name>
    </ligand>
</feature>
<comment type="cofactor">
    <cofactor evidence="2">
        <name>Mg(2+)</name>
        <dbReference type="ChEBI" id="CHEBI:18420"/>
    </cofactor>
    <text evidence="2">Binds 2 magnesium ions per subunit.</text>
</comment>
<feature type="binding site" evidence="2">
    <location>
        <begin position="27"/>
        <end position="30"/>
    </location>
    <ligand>
        <name>substrate</name>
    </ligand>
</feature>
<dbReference type="NCBIfam" id="NF011405">
    <property type="entry name" value="PRK14830.1"/>
    <property type="match status" value="1"/>
</dbReference>
<dbReference type="AlphaFoldDB" id="A0A249MPI9"/>